<keyword evidence="12" id="KW-1015">Disulfide bond</keyword>
<evidence type="ECO:0000313" key="22">
    <source>
        <dbReference type="EMBL" id="GCB75295.1"/>
    </source>
</evidence>
<name>A0A401PQA3_SCYTO</name>
<evidence type="ECO:0000256" key="8">
    <source>
        <dbReference type="ARBA" id="ARBA00022824"/>
    </source>
</evidence>
<dbReference type="FunFam" id="2.40.10.10:FF:000011">
    <property type="entry name" value="Coagulation factor X"/>
    <property type="match status" value="1"/>
</dbReference>
<dbReference type="OrthoDB" id="6339452at2759"/>
<dbReference type="Gene3D" id="2.40.10.10">
    <property type="entry name" value="Trypsin-like serine proteases"/>
    <property type="match status" value="2"/>
</dbReference>
<comment type="function">
    <text evidence="15">Protein C is a vitamin K-dependent serine protease that regulates blood coagulation by inactivating factors Va and VIIIa in the presence of calcium ions and phospholipids. Exerts a protective effect on the endothelial cell barrier function.</text>
</comment>
<dbReference type="InterPro" id="IPR001254">
    <property type="entry name" value="Trypsin_dom"/>
</dbReference>
<dbReference type="GO" id="GO:0005783">
    <property type="term" value="C:endoplasmic reticulum"/>
    <property type="evidence" value="ECO:0007669"/>
    <property type="project" value="UniProtKB-SubCell"/>
</dbReference>
<dbReference type="GO" id="GO:0004252">
    <property type="term" value="F:serine-type endopeptidase activity"/>
    <property type="evidence" value="ECO:0007669"/>
    <property type="project" value="UniProtKB-EC"/>
</dbReference>
<dbReference type="CDD" id="cd00190">
    <property type="entry name" value="Tryp_SPc"/>
    <property type="match status" value="1"/>
</dbReference>
<evidence type="ECO:0000256" key="9">
    <source>
        <dbReference type="ARBA" id="ARBA00022825"/>
    </source>
</evidence>
<dbReference type="Pfam" id="PF00089">
    <property type="entry name" value="Trypsin"/>
    <property type="match status" value="1"/>
</dbReference>
<comment type="subcellular location">
    <subcellularLocation>
        <location evidence="1">Endoplasmic reticulum</location>
    </subcellularLocation>
    <subcellularLocation>
        <location evidence="2">Golgi apparatus</location>
    </subcellularLocation>
    <subcellularLocation>
        <location evidence="3">Secreted</location>
    </subcellularLocation>
</comment>
<evidence type="ECO:0000256" key="13">
    <source>
        <dbReference type="ARBA" id="ARBA00023180"/>
    </source>
</evidence>
<dbReference type="PANTHER" id="PTHR24264:SF65">
    <property type="entry name" value="SRCR DOMAIN-CONTAINING PROTEIN"/>
    <property type="match status" value="1"/>
</dbReference>
<keyword evidence="11" id="KW-0094">Blood coagulation</keyword>
<keyword evidence="9" id="KW-0720">Serine protease</keyword>
<dbReference type="PROSITE" id="PS50240">
    <property type="entry name" value="TRYPSIN_DOM"/>
    <property type="match status" value="1"/>
</dbReference>
<evidence type="ECO:0000256" key="2">
    <source>
        <dbReference type="ARBA" id="ARBA00004555"/>
    </source>
</evidence>
<dbReference type="EMBL" id="BFAA01008615">
    <property type="protein sequence ID" value="GCB75295.1"/>
    <property type="molecule type" value="Genomic_DNA"/>
</dbReference>
<evidence type="ECO:0000256" key="1">
    <source>
        <dbReference type="ARBA" id="ARBA00004240"/>
    </source>
</evidence>
<gene>
    <name evidence="22" type="ORF">scyTo_0015293</name>
</gene>
<dbReference type="GO" id="GO:0005615">
    <property type="term" value="C:extracellular space"/>
    <property type="evidence" value="ECO:0007669"/>
    <property type="project" value="TreeGrafter"/>
</dbReference>
<comment type="caution">
    <text evidence="22">The sequence shown here is derived from an EMBL/GenBank/DDBJ whole genome shotgun (WGS) entry which is preliminary data.</text>
</comment>
<evidence type="ECO:0000256" key="4">
    <source>
        <dbReference type="ARBA" id="ARBA00022525"/>
    </source>
</evidence>
<dbReference type="PANTHER" id="PTHR24264">
    <property type="entry name" value="TRYPSIN-RELATED"/>
    <property type="match status" value="1"/>
</dbReference>
<keyword evidence="6" id="KW-0356">Hemostasis</keyword>
<dbReference type="GO" id="GO:0006508">
    <property type="term" value="P:proteolysis"/>
    <property type="evidence" value="ECO:0007669"/>
    <property type="project" value="UniProtKB-KW"/>
</dbReference>
<evidence type="ECO:0000256" key="17">
    <source>
        <dbReference type="ARBA" id="ARBA00040219"/>
    </source>
</evidence>
<evidence type="ECO:0000313" key="23">
    <source>
        <dbReference type="Proteomes" id="UP000288216"/>
    </source>
</evidence>
<dbReference type="STRING" id="75743.A0A401PQA3"/>
<organism evidence="22 23">
    <name type="scientific">Scyliorhinus torazame</name>
    <name type="common">Cloudy catshark</name>
    <name type="synonym">Catulus torazame</name>
    <dbReference type="NCBI Taxonomy" id="75743"/>
    <lineage>
        <taxon>Eukaryota</taxon>
        <taxon>Metazoa</taxon>
        <taxon>Chordata</taxon>
        <taxon>Craniata</taxon>
        <taxon>Vertebrata</taxon>
        <taxon>Chondrichthyes</taxon>
        <taxon>Elasmobranchii</taxon>
        <taxon>Galeomorphii</taxon>
        <taxon>Galeoidea</taxon>
        <taxon>Carcharhiniformes</taxon>
        <taxon>Scyliorhinidae</taxon>
        <taxon>Scyliorhinus</taxon>
    </lineage>
</organism>
<protein>
    <recommendedName>
        <fullName evidence="17">Vitamin K-dependent protein C</fullName>
        <ecNumber evidence="16">3.4.21.69</ecNumber>
    </recommendedName>
    <alternativeName>
        <fullName evidence="20">Anticoagulant protein C</fullName>
    </alternativeName>
    <alternativeName>
        <fullName evidence="18">Autoprothrombin IIA</fullName>
    </alternativeName>
    <alternativeName>
        <fullName evidence="19">Blood coagulation factor XIV</fullName>
    </alternativeName>
</protein>
<evidence type="ECO:0000256" key="6">
    <source>
        <dbReference type="ARBA" id="ARBA00022696"/>
    </source>
</evidence>
<keyword evidence="4" id="KW-0964">Secreted</keyword>
<evidence type="ECO:0000259" key="21">
    <source>
        <dbReference type="PROSITE" id="PS50240"/>
    </source>
</evidence>
<keyword evidence="13" id="KW-0325">Glycoprotein</keyword>
<evidence type="ECO:0000256" key="14">
    <source>
        <dbReference type="ARBA" id="ARBA00036045"/>
    </source>
</evidence>
<evidence type="ECO:0000256" key="20">
    <source>
        <dbReference type="ARBA" id="ARBA00042906"/>
    </source>
</evidence>
<dbReference type="AlphaFoldDB" id="A0A401PQA3"/>
<sequence length="196" mass="21518">MNLGTSLAAHMAGATQEIEDIVVHPGFGEELHNFENDIALIKLRANREEEEGAMPACLPKARRHKGNDLYQPGRVGYVAGWGIEDGYFLRDRLRYVPLPLIHQNRCLQAFQEARIGGYRPLVTFNMFCAGIPEGGKDACAGDTGGGFLVPDQHSGAWYLMGIVSWGTGCGQPGRYGVYTRVSSYLHWINTVTAAHP</sequence>
<evidence type="ECO:0000256" key="16">
    <source>
        <dbReference type="ARBA" id="ARBA00038995"/>
    </source>
</evidence>
<keyword evidence="5" id="KW-0645">Protease</keyword>
<proteinExistence type="predicted"/>
<dbReference type="GO" id="GO:0005794">
    <property type="term" value="C:Golgi apparatus"/>
    <property type="evidence" value="ECO:0007669"/>
    <property type="project" value="UniProtKB-SubCell"/>
</dbReference>
<evidence type="ECO:0000256" key="7">
    <source>
        <dbReference type="ARBA" id="ARBA00022801"/>
    </source>
</evidence>
<evidence type="ECO:0000256" key="3">
    <source>
        <dbReference type="ARBA" id="ARBA00004613"/>
    </source>
</evidence>
<dbReference type="SMART" id="SM00020">
    <property type="entry name" value="Tryp_SPc"/>
    <property type="match status" value="1"/>
</dbReference>
<evidence type="ECO:0000256" key="5">
    <source>
        <dbReference type="ARBA" id="ARBA00022670"/>
    </source>
</evidence>
<keyword evidence="10" id="KW-0333">Golgi apparatus</keyword>
<evidence type="ECO:0000256" key="19">
    <source>
        <dbReference type="ARBA" id="ARBA00042403"/>
    </source>
</evidence>
<keyword evidence="8" id="KW-0256">Endoplasmic reticulum</keyword>
<dbReference type="InterPro" id="IPR009003">
    <property type="entry name" value="Peptidase_S1_PA"/>
</dbReference>
<dbReference type="InterPro" id="IPR043504">
    <property type="entry name" value="Peptidase_S1_PA_chymotrypsin"/>
</dbReference>
<dbReference type="SUPFAM" id="SSF50494">
    <property type="entry name" value="Trypsin-like serine proteases"/>
    <property type="match status" value="1"/>
</dbReference>
<keyword evidence="23" id="KW-1185">Reference proteome</keyword>
<evidence type="ECO:0000256" key="10">
    <source>
        <dbReference type="ARBA" id="ARBA00023034"/>
    </source>
</evidence>
<comment type="catalytic activity">
    <reaction evidence="14">
        <text>Degradation of blood coagulation factors Va and VIIIa.</text>
        <dbReference type="EC" id="3.4.21.69"/>
    </reaction>
</comment>
<evidence type="ECO:0000256" key="11">
    <source>
        <dbReference type="ARBA" id="ARBA00023084"/>
    </source>
</evidence>
<dbReference type="InterPro" id="IPR050127">
    <property type="entry name" value="Serine_Proteases_S1"/>
</dbReference>
<keyword evidence="7" id="KW-0378">Hydrolase</keyword>
<feature type="domain" description="Peptidase S1" evidence="21">
    <location>
        <begin position="1"/>
        <end position="193"/>
    </location>
</feature>
<dbReference type="EC" id="3.4.21.69" evidence="16"/>
<evidence type="ECO:0000256" key="12">
    <source>
        <dbReference type="ARBA" id="ARBA00023157"/>
    </source>
</evidence>
<dbReference type="OMA" id="RWYTVGI"/>
<dbReference type="Proteomes" id="UP000288216">
    <property type="component" value="Unassembled WGS sequence"/>
</dbReference>
<evidence type="ECO:0000256" key="18">
    <source>
        <dbReference type="ARBA" id="ARBA00041306"/>
    </source>
</evidence>
<dbReference type="GO" id="GO:0007596">
    <property type="term" value="P:blood coagulation"/>
    <property type="evidence" value="ECO:0007669"/>
    <property type="project" value="UniProtKB-KW"/>
</dbReference>
<reference evidence="22 23" key="1">
    <citation type="journal article" date="2018" name="Nat. Ecol. Evol.">
        <title>Shark genomes provide insights into elasmobranch evolution and the origin of vertebrates.</title>
        <authorList>
            <person name="Hara Y"/>
            <person name="Yamaguchi K"/>
            <person name="Onimaru K"/>
            <person name="Kadota M"/>
            <person name="Koyanagi M"/>
            <person name="Keeley SD"/>
            <person name="Tatsumi K"/>
            <person name="Tanaka K"/>
            <person name="Motone F"/>
            <person name="Kageyama Y"/>
            <person name="Nozu R"/>
            <person name="Adachi N"/>
            <person name="Nishimura O"/>
            <person name="Nakagawa R"/>
            <person name="Tanegashima C"/>
            <person name="Kiyatake I"/>
            <person name="Matsumoto R"/>
            <person name="Murakumo K"/>
            <person name="Nishida K"/>
            <person name="Terakita A"/>
            <person name="Kuratani S"/>
            <person name="Sato K"/>
            <person name="Hyodo S Kuraku.S."/>
        </authorList>
    </citation>
    <scope>NUCLEOTIDE SEQUENCE [LARGE SCALE GENOMIC DNA]</scope>
</reference>
<accession>A0A401PQA3</accession>
<evidence type="ECO:0000256" key="15">
    <source>
        <dbReference type="ARBA" id="ARBA00037553"/>
    </source>
</evidence>